<evidence type="ECO:0000256" key="11">
    <source>
        <dbReference type="SAM" id="SignalP"/>
    </source>
</evidence>
<keyword evidence="3 8" id="KW-0479">Metal-binding</keyword>
<evidence type="ECO:0000313" key="14">
    <source>
        <dbReference type="EMBL" id="CAK8998726.1"/>
    </source>
</evidence>
<evidence type="ECO:0000256" key="9">
    <source>
        <dbReference type="SAM" id="MobiDB-lite"/>
    </source>
</evidence>
<keyword evidence="5 8" id="KW-0862">Zinc</keyword>
<keyword evidence="2 10" id="KW-0812">Transmembrane</keyword>
<dbReference type="CDD" id="cd07308">
    <property type="entry name" value="lectin_leg-like"/>
    <property type="match status" value="1"/>
</dbReference>
<dbReference type="PROSITE" id="PS51328">
    <property type="entry name" value="L_LECTIN_LIKE"/>
    <property type="match status" value="1"/>
</dbReference>
<dbReference type="PROSITE" id="PS50023">
    <property type="entry name" value="LIM_DOMAIN_2"/>
    <property type="match status" value="1"/>
</dbReference>
<dbReference type="PANTHER" id="PTHR12223:SF28">
    <property type="entry name" value="LECTIN, MANNOSE BINDING 1 LIKE"/>
    <property type="match status" value="1"/>
</dbReference>
<feature type="compositionally biased region" description="Acidic residues" evidence="9">
    <location>
        <begin position="990"/>
        <end position="1002"/>
    </location>
</feature>
<feature type="compositionally biased region" description="Acidic residues" evidence="9">
    <location>
        <begin position="937"/>
        <end position="956"/>
    </location>
</feature>
<evidence type="ECO:0000256" key="1">
    <source>
        <dbReference type="ARBA" id="ARBA00004479"/>
    </source>
</evidence>
<feature type="compositionally biased region" description="Basic residues" evidence="9">
    <location>
        <begin position="962"/>
        <end position="975"/>
    </location>
</feature>
<feature type="region of interest" description="Disordered" evidence="9">
    <location>
        <begin position="582"/>
        <end position="603"/>
    </location>
</feature>
<evidence type="ECO:0000256" key="2">
    <source>
        <dbReference type="ARBA" id="ARBA00022692"/>
    </source>
</evidence>
<organism evidence="14 15">
    <name type="scientific">Durusdinium trenchii</name>
    <dbReference type="NCBI Taxonomy" id="1381693"/>
    <lineage>
        <taxon>Eukaryota</taxon>
        <taxon>Sar</taxon>
        <taxon>Alveolata</taxon>
        <taxon>Dinophyceae</taxon>
        <taxon>Suessiales</taxon>
        <taxon>Symbiodiniaceae</taxon>
        <taxon>Durusdinium</taxon>
    </lineage>
</organism>
<feature type="compositionally biased region" description="Acidic residues" evidence="9">
    <location>
        <begin position="730"/>
        <end position="749"/>
    </location>
</feature>
<feature type="signal peptide" evidence="11">
    <location>
        <begin position="1"/>
        <end position="27"/>
    </location>
</feature>
<feature type="compositionally biased region" description="Low complexity" evidence="9">
    <location>
        <begin position="778"/>
        <end position="797"/>
    </location>
</feature>
<feature type="transmembrane region" description="Helical" evidence="10">
    <location>
        <begin position="408"/>
        <end position="427"/>
    </location>
</feature>
<keyword evidence="15" id="KW-1185">Reference proteome</keyword>
<dbReference type="EMBL" id="CAXAMM010003131">
    <property type="protein sequence ID" value="CAK8998726.1"/>
    <property type="molecule type" value="Genomic_DNA"/>
</dbReference>
<sequence length="1174" mass="132042">MRRWAGLARMARLAIAWIAATACGCAGLFELGEDAWGKRVLLNQFSLGPAPFPVERLMDWELFGSCFSKDDAIHVTDNVQDQKGAIWSRKPLHVKDWQADLVFRVGGQPGDFFGDGFGFWAIKQRGMGGDALGGPDVWDGLGIFFDTYKNKEFKGKRHPYVYPIVNSGDVDYRKIRSRDVPAGCHIPFRSANAEEEMETTVARITLRKGTLSVVMQPEGAVDWVQCFKINDVELPPSTFFGITAMTGQLVDKHHMVEIKVFTDVELDPYTYAIENDPTQMPDTWTEMRHSGDIARERKAYEDKRGRKTTSAKGYSRAELASISELLEDTEVGIKLKEMQYEHKEKMHKIRGHLEAEITEMVQRLTNLVREIRVKEHHFNMRISRLAERLQVELVEPLEEAHLATERSWIWPFVLMLAIILAMSAVGYTKYKPQRPAQVQPAPTTSESLSRDIIAIVIMTSLNLKPCARGEGLGVDADVMTLTLWMHLASAAHKRRVHTRTPHPATDTQTDQHPRRRAAVKALTPGGVRGGGVLAECSRVARGGLVVVSVLAAVEGGGWCWLGLQDARGGVMASMNGGSATVARKKSKGSMSASGAAAAGKKEKQKRASAHKLFAGTTTKCKVCNKTVYHLEQMQIGDDFLHKGCFRCHTCDRKLHLSDFGMMNERIYCGRHAKEASRIAPSSRSPSPVAMRRKSSSAVPAEEKKPSGPGGSLSERIKLYKRQASGHSLEAEEDTMGLEPDLAEPVEEEPGSGRRSRKSSKSSTTSSKKKKSKKKKSSSPELEQQQQVEQQLQDVVAQYDGADMVDEDGFVTHISRRTRRKSMRSRRDSEDSEEAPPEPQPRRSSRSSRKASSSSARAEEDLEEEQAVEEVARPTAAERSRLRTEQRERKLGKLVKQKRKHEAQVARRQADTSGEEDNAEEHDHGDTEQVEYVYQVVEVDEDGNEVEIVEEQVEQDEPVLTRRMSRSSKSSKKSRRSQQQQQQRQQLHSEEDFEQDADLELEESSYKKASPRKRSSKSAGSGARSPQDQITRLRELLVARDEENEELKARYSDMVRQFEDTKDEMAGLRAEVNKLIEASREAKSDHLRTVDELQTFKEEAEQERDESHRIVETLEKSLANAKAKTAELHMEVDDLREQMGEQQESVEALQNEKEILLEENDKLRSAARKGFDIIV</sequence>
<comment type="subcellular location">
    <subcellularLocation>
        <location evidence="1">Membrane</location>
        <topology evidence="1">Single-pass type I membrane protein</topology>
    </subcellularLocation>
</comment>
<accession>A0ABP0I833</accession>
<dbReference type="SUPFAM" id="SSF57716">
    <property type="entry name" value="Glucocorticoid receptor-like (DNA-binding domain)"/>
    <property type="match status" value="1"/>
</dbReference>
<feature type="chain" id="PRO_5046373961" evidence="11">
    <location>
        <begin position="28"/>
        <end position="1174"/>
    </location>
</feature>
<feature type="compositionally biased region" description="Low complexity" evidence="9">
    <location>
        <begin position="677"/>
        <end position="689"/>
    </location>
</feature>
<feature type="domain" description="L-type lectin-like" evidence="13">
    <location>
        <begin position="39"/>
        <end position="263"/>
    </location>
</feature>
<reference evidence="14 15" key="1">
    <citation type="submission" date="2024-02" db="EMBL/GenBank/DDBJ databases">
        <authorList>
            <person name="Chen Y."/>
            <person name="Shah S."/>
            <person name="Dougan E. K."/>
            <person name="Thang M."/>
            <person name="Chan C."/>
        </authorList>
    </citation>
    <scope>NUCLEOTIDE SEQUENCE [LARGE SCALE GENOMIC DNA]</scope>
</reference>
<evidence type="ECO:0000256" key="7">
    <source>
        <dbReference type="ARBA" id="ARBA00023136"/>
    </source>
</evidence>
<evidence type="ECO:0000256" key="6">
    <source>
        <dbReference type="ARBA" id="ARBA00022989"/>
    </source>
</evidence>
<evidence type="ECO:0000259" key="12">
    <source>
        <dbReference type="PROSITE" id="PS50023"/>
    </source>
</evidence>
<evidence type="ECO:0000256" key="3">
    <source>
        <dbReference type="ARBA" id="ARBA00022723"/>
    </source>
</evidence>
<proteinExistence type="predicted"/>
<feature type="compositionally biased region" description="Low complexity" evidence="9">
    <location>
        <begin position="1016"/>
        <end position="1025"/>
    </location>
</feature>
<feature type="compositionally biased region" description="Basic residues" evidence="9">
    <location>
        <begin position="891"/>
        <end position="900"/>
    </location>
</feature>
<feature type="compositionally biased region" description="Low complexity" evidence="9">
    <location>
        <begin position="588"/>
        <end position="598"/>
    </location>
</feature>
<comment type="caution">
    <text evidence="14">The sequence shown here is derived from an EMBL/GenBank/DDBJ whole genome shotgun (WGS) entry which is preliminary data.</text>
</comment>
<keyword evidence="6 10" id="KW-1133">Transmembrane helix</keyword>
<evidence type="ECO:0000256" key="4">
    <source>
        <dbReference type="ARBA" id="ARBA00022729"/>
    </source>
</evidence>
<dbReference type="PROSITE" id="PS51257">
    <property type="entry name" value="PROKAR_LIPOPROTEIN"/>
    <property type="match status" value="1"/>
</dbReference>
<dbReference type="InterPro" id="IPR005052">
    <property type="entry name" value="Lectin_leg"/>
</dbReference>
<dbReference type="InterPro" id="IPR013320">
    <property type="entry name" value="ConA-like_dom_sf"/>
</dbReference>
<feature type="region of interest" description="Disordered" evidence="9">
    <location>
        <begin position="494"/>
        <end position="515"/>
    </location>
</feature>
<evidence type="ECO:0000259" key="13">
    <source>
        <dbReference type="PROSITE" id="PS51328"/>
    </source>
</evidence>
<dbReference type="PANTHER" id="PTHR12223">
    <property type="entry name" value="VESICULAR MANNOSE-BINDING LECTIN"/>
    <property type="match status" value="1"/>
</dbReference>
<evidence type="ECO:0000256" key="5">
    <source>
        <dbReference type="ARBA" id="ARBA00022833"/>
    </source>
</evidence>
<feature type="compositionally biased region" description="Low complexity" evidence="9">
    <location>
        <begin position="976"/>
        <end position="985"/>
    </location>
</feature>
<evidence type="ECO:0000313" key="15">
    <source>
        <dbReference type="Proteomes" id="UP001642464"/>
    </source>
</evidence>
<dbReference type="Gene3D" id="2.10.110.10">
    <property type="entry name" value="Cysteine Rich Protein"/>
    <property type="match status" value="1"/>
</dbReference>
<dbReference type="Pfam" id="PF00412">
    <property type="entry name" value="LIM"/>
    <property type="match status" value="1"/>
</dbReference>
<dbReference type="SUPFAM" id="SSF49899">
    <property type="entry name" value="Concanavalin A-like lectins/glucanases"/>
    <property type="match status" value="1"/>
</dbReference>
<dbReference type="Gene3D" id="2.60.120.200">
    <property type="match status" value="1"/>
</dbReference>
<dbReference type="InterPro" id="IPR001781">
    <property type="entry name" value="Znf_LIM"/>
</dbReference>
<evidence type="ECO:0000256" key="8">
    <source>
        <dbReference type="PROSITE-ProRule" id="PRU00125"/>
    </source>
</evidence>
<dbReference type="InterPro" id="IPR051136">
    <property type="entry name" value="Intracellular_Lectin-GPT"/>
</dbReference>
<keyword evidence="8" id="KW-0440">LIM domain</keyword>
<dbReference type="Pfam" id="PF03388">
    <property type="entry name" value="Lectin_leg-like"/>
    <property type="match status" value="1"/>
</dbReference>
<feature type="compositionally biased region" description="Basic residues" evidence="9">
    <location>
        <begin position="766"/>
        <end position="776"/>
    </location>
</feature>
<keyword evidence="4 11" id="KW-0732">Signal</keyword>
<name>A0ABP0I833_9DINO</name>
<feature type="compositionally biased region" description="Basic and acidic residues" evidence="9">
    <location>
        <begin position="869"/>
        <end position="890"/>
    </location>
</feature>
<gene>
    <name evidence="14" type="ORF">SCF082_LOCUS5752</name>
</gene>
<feature type="domain" description="LIM zinc-binding" evidence="12">
    <location>
        <begin position="618"/>
        <end position="678"/>
    </location>
</feature>
<feature type="compositionally biased region" description="Basic residues" evidence="9">
    <location>
        <begin position="813"/>
        <end position="823"/>
    </location>
</feature>
<dbReference type="CDD" id="cd09358">
    <property type="entry name" value="LIM_Mical_like"/>
    <property type="match status" value="1"/>
</dbReference>
<dbReference type="Proteomes" id="UP001642464">
    <property type="component" value="Unassembled WGS sequence"/>
</dbReference>
<protein>
    <submittedName>
        <fullName evidence="14">VIP36-like protein (Lectin mannose-binding 2-like) (LMAN2-like protein)</fullName>
    </submittedName>
</protein>
<keyword evidence="7 10" id="KW-0472">Membrane</keyword>
<evidence type="ECO:0000256" key="10">
    <source>
        <dbReference type="SAM" id="Phobius"/>
    </source>
</evidence>
<dbReference type="SMART" id="SM00132">
    <property type="entry name" value="LIM"/>
    <property type="match status" value="1"/>
</dbReference>
<feature type="region of interest" description="Disordered" evidence="9">
    <location>
        <begin position="673"/>
        <end position="1034"/>
    </location>
</feature>